<evidence type="ECO:0008006" key="10">
    <source>
        <dbReference type="Google" id="ProtNLM"/>
    </source>
</evidence>
<dbReference type="GO" id="GO:0006012">
    <property type="term" value="P:galactose metabolic process"/>
    <property type="evidence" value="ECO:0007669"/>
    <property type="project" value="TreeGrafter"/>
</dbReference>
<dbReference type="Proteomes" id="UP000075884">
    <property type="component" value="Unassembled WGS sequence"/>
</dbReference>
<feature type="domain" description="GHMP kinase N-terminal" evidence="6">
    <location>
        <begin position="3"/>
        <end position="67"/>
    </location>
</feature>
<keyword evidence="5" id="KW-0067">ATP-binding</keyword>
<comment type="similarity">
    <text evidence="1">Belongs to the GHMP kinase family. GalK subfamily.</text>
</comment>
<dbReference type="EnsemblMetazoa" id="ADIR001592-RA">
    <property type="protein sequence ID" value="ADIR001592-PA"/>
    <property type="gene ID" value="ADIR001592"/>
</dbReference>
<dbReference type="STRING" id="7168.A0A182N1T4"/>
<dbReference type="FunFam" id="1.20.1440.340:FF:000001">
    <property type="entry name" value="N-acetylgalactosamine kinase isoform 2"/>
    <property type="match status" value="1"/>
</dbReference>
<dbReference type="PANTHER" id="PTHR10457:SF7">
    <property type="entry name" value="GALACTOKINASE-RELATED"/>
    <property type="match status" value="1"/>
</dbReference>
<dbReference type="PRINTS" id="PR00959">
    <property type="entry name" value="MEVGALKINASE"/>
</dbReference>
<dbReference type="Gene3D" id="3.30.70.3170">
    <property type="match status" value="1"/>
</dbReference>
<evidence type="ECO:0000256" key="4">
    <source>
        <dbReference type="ARBA" id="ARBA00022777"/>
    </source>
</evidence>
<dbReference type="Pfam" id="PF08544">
    <property type="entry name" value="GHMP_kinases_C"/>
    <property type="match status" value="1"/>
</dbReference>
<sequence length="340" mass="37622">MMIMLSGNIPPASGLSSSSAIVSATVLGTAYLHNATLNKQTLATISAECEKFIGTQGGGMDQAIAYLAQEGCAQLIEWNPLRATPIQLPANAVFVIANSLSEANKAATSDFNQRVVECRLASRLLAKQMRLNWRDLNRFADLQKALGYSLEQMEALVHTNLALNVYTRTDLLKLLEVTEEDFSENLLTPNTRNSQTFKLKQRALHVFQEALRVQQYIETAKSTPDDCISRMKTLMKQSHESLRTLYECSHENLDRMVHISDQLGVGTRLTGAGWGGCVVALCDGEDESKRFVETLKTEFYGNIPKAQTSDIASLCFTTSPQRGAEIYMLEKEKSIWSPSA</sequence>
<evidence type="ECO:0000256" key="5">
    <source>
        <dbReference type="ARBA" id="ARBA00022840"/>
    </source>
</evidence>
<dbReference type="Gene3D" id="3.30.230.10">
    <property type="match status" value="1"/>
</dbReference>
<evidence type="ECO:0000259" key="7">
    <source>
        <dbReference type="Pfam" id="PF08544"/>
    </source>
</evidence>
<dbReference type="PANTHER" id="PTHR10457">
    <property type="entry name" value="MEVALONATE KINASE/GALACTOKINASE"/>
    <property type="match status" value="1"/>
</dbReference>
<dbReference type="InterPro" id="IPR013750">
    <property type="entry name" value="GHMP_kinase_C_dom"/>
</dbReference>
<evidence type="ECO:0000256" key="2">
    <source>
        <dbReference type="ARBA" id="ARBA00022679"/>
    </source>
</evidence>
<reference evidence="8" key="2">
    <citation type="submission" date="2020-05" db="UniProtKB">
        <authorList>
            <consortium name="EnsemblMetazoa"/>
        </authorList>
    </citation>
    <scope>IDENTIFICATION</scope>
    <source>
        <strain evidence="8">WRAIR2</strain>
    </source>
</reference>
<dbReference type="GO" id="GO:0005524">
    <property type="term" value="F:ATP binding"/>
    <property type="evidence" value="ECO:0007669"/>
    <property type="project" value="UniProtKB-KW"/>
</dbReference>
<dbReference type="GO" id="GO:0005829">
    <property type="term" value="C:cytosol"/>
    <property type="evidence" value="ECO:0007669"/>
    <property type="project" value="TreeGrafter"/>
</dbReference>
<accession>A0A182N1T4</accession>
<reference evidence="9" key="1">
    <citation type="submission" date="2013-03" db="EMBL/GenBank/DDBJ databases">
        <title>The Genome Sequence of Anopheles dirus WRAIR2.</title>
        <authorList>
            <consortium name="The Broad Institute Genomics Platform"/>
            <person name="Neafsey D.E."/>
            <person name="Walton C."/>
            <person name="Walker B."/>
            <person name="Young S.K."/>
            <person name="Zeng Q."/>
            <person name="Gargeya S."/>
            <person name="Fitzgerald M."/>
            <person name="Haas B."/>
            <person name="Abouelleil A."/>
            <person name="Allen A.W."/>
            <person name="Alvarado L."/>
            <person name="Arachchi H.M."/>
            <person name="Berlin A.M."/>
            <person name="Chapman S.B."/>
            <person name="Gainer-Dewar J."/>
            <person name="Goldberg J."/>
            <person name="Griggs A."/>
            <person name="Gujja S."/>
            <person name="Hansen M."/>
            <person name="Howarth C."/>
            <person name="Imamovic A."/>
            <person name="Ireland A."/>
            <person name="Larimer J."/>
            <person name="McCowan C."/>
            <person name="Murphy C."/>
            <person name="Pearson M."/>
            <person name="Poon T.W."/>
            <person name="Priest M."/>
            <person name="Roberts A."/>
            <person name="Saif S."/>
            <person name="Shea T."/>
            <person name="Sisk P."/>
            <person name="Sykes S."/>
            <person name="Wortman J."/>
            <person name="Nusbaum C."/>
            <person name="Birren B."/>
        </authorList>
    </citation>
    <scope>NUCLEOTIDE SEQUENCE [LARGE SCALE GENOMIC DNA]</scope>
    <source>
        <strain evidence="9">WRAIR2</strain>
    </source>
</reference>
<dbReference type="GO" id="GO:0004335">
    <property type="term" value="F:galactokinase activity"/>
    <property type="evidence" value="ECO:0007669"/>
    <property type="project" value="TreeGrafter"/>
</dbReference>
<dbReference type="SUPFAM" id="SSF55060">
    <property type="entry name" value="GHMP Kinase, C-terminal domain"/>
    <property type="match status" value="1"/>
</dbReference>
<dbReference type="Gene3D" id="1.20.1440.340">
    <property type="match status" value="1"/>
</dbReference>
<evidence type="ECO:0000259" key="6">
    <source>
        <dbReference type="Pfam" id="PF00288"/>
    </source>
</evidence>
<dbReference type="FunFam" id="3.30.70.3170:FF:000003">
    <property type="entry name" value="Galactokinase family protein"/>
    <property type="match status" value="1"/>
</dbReference>
<dbReference type="PROSITE" id="PS00627">
    <property type="entry name" value="GHMP_KINASES_ATP"/>
    <property type="match status" value="1"/>
</dbReference>
<dbReference type="InterPro" id="IPR006206">
    <property type="entry name" value="Mevalonate/galactokinase"/>
</dbReference>
<dbReference type="Pfam" id="PF00288">
    <property type="entry name" value="GHMP_kinases_N"/>
    <property type="match status" value="1"/>
</dbReference>
<evidence type="ECO:0000313" key="9">
    <source>
        <dbReference type="Proteomes" id="UP000075884"/>
    </source>
</evidence>
<keyword evidence="3" id="KW-0547">Nucleotide-binding</keyword>
<protein>
    <recommendedName>
        <fullName evidence="10">Galactokinase</fullName>
    </recommendedName>
</protein>
<dbReference type="VEuPathDB" id="VectorBase:ADIR001592"/>
<evidence type="ECO:0000256" key="3">
    <source>
        <dbReference type="ARBA" id="ARBA00022741"/>
    </source>
</evidence>
<organism evidence="8 9">
    <name type="scientific">Anopheles dirus</name>
    <dbReference type="NCBI Taxonomy" id="7168"/>
    <lineage>
        <taxon>Eukaryota</taxon>
        <taxon>Metazoa</taxon>
        <taxon>Ecdysozoa</taxon>
        <taxon>Arthropoda</taxon>
        <taxon>Hexapoda</taxon>
        <taxon>Insecta</taxon>
        <taxon>Pterygota</taxon>
        <taxon>Neoptera</taxon>
        <taxon>Endopterygota</taxon>
        <taxon>Diptera</taxon>
        <taxon>Nematocera</taxon>
        <taxon>Culicoidea</taxon>
        <taxon>Culicidae</taxon>
        <taxon>Anophelinae</taxon>
        <taxon>Anopheles</taxon>
    </lineage>
</organism>
<evidence type="ECO:0000313" key="8">
    <source>
        <dbReference type="EnsemblMetazoa" id="ADIR001592-PA"/>
    </source>
</evidence>
<feature type="domain" description="GHMP kinase C-terminal" evidence="7">
    <location>
        <begin position="229"/>
        <end position="300"/>
    </location>
</feature>
<dbReference type="InterPro" id="IPR020568">
    <property type="entry name" value="Ribosomal_Su5_D2-typ_SF"/>
</dbReference>
<dbReference type="InterPro" id="IPR014721">
    <property type="entry name" value="Ribsml_uS5_D2-typ_fold_subgr"/>
</dbReference>
<proteinExistence type="inferred from homology"/>
<dbReference type="InterPro" id="IPR036554">
    <property type="entry name" value="GHMP_kinase_C_sf"/>
</dbReference>
<dbReference type="SUPFAM" id="SSF54211">
    <property type="entry name" value="Ribosomal protein S5 domain 2-like"/>
    <property type="match status" value="1"/>
</dbReference>
<evidence type="ECO:0000256" key="1">
    <source>
        <dbReference type="ARBA" id="ARBA00006566"/>
    </source>
</evidence>
<keyword evidence="4" id="KW-0418">Kinase</keyword>
<name>A0A182N1T4_9DIPT</name>
<dbReference type="InterPro" id="IPR006204">
    <property type="entry name" value="GHMP_kinase_N_dom"/>
</dbReference>
<dbReference type="AlphaFoldDB" id="A0A182N1T4"/>
<keyword evidence="9" id="KW-1185">Reference proteome</keyword>
<keyword evidence="2" id="KW-0808">Transferase</keyword>
<dbReference type="InterPro" id="IPR006203">
    <property type="entry name" value="GHMP_knse_ATP-bd_CS"/>
</dbReference>
<dbReference type="PIRSF" id="PIRSF000530">
    <property type="entry name" value="Galactokinase"/>
    <property type="match status" value="1"/>
</dbReference>